<dbReference type="Pfam" id="PF20117">
    <property type="entry name" value="DUF6507"/>
    <property type="match status" value="1"/>
</dbReference>
<evidence type="ECO:0000313" key="1">
    <source>
        <dbReference type="EMBL" id="MDQ0642120.1"/>
    </source>
</evidence>
<dbReference type="RefSeq" id="WP_307357584.1">
    <property type="nucleotide sequence ID" value="NZ_JAUSXK010000001.1"/>
</dbReference>
<evidence type="ECO:0000313" key="2">
    <source>
        <dbReference type="Proteomes" id="UP001239085"/>
    </source>
</evidence>
<dbReference type="Proteomes" id="UP001239085">
    <property type="component" value="Unassembled WGS sequence"/>
</dbReference>
<keyword evidence="2" id="KW-1185">Reference proteome</keyword>
<protein>
    <submittedName>
        <fullName evidence="1">Uncharacterized protein</fullName>
    </submittedName>
</protein>
<gene>
    <name evidence="1" type="ORF">QFZ46_000280</name>
</gene>
<name>A0ABU0P459_9MICO</name>
<proteinExistence type="predicted"/>
<comment type="caution">
    <text evidence="1">The sequence shown here is derived from an EMBL/GenBank/DDBJ whole genome shotgun (WGS) entry which is preliminary data.</text>
</comment>
<dbReference type="EMBL" id="JAUSXK010000001">
    <property type="protein sequence ID" value="MDQ0642120.1"/>
    <property type="molecule type" value="Genomic_DNA"/>
</dbReference>
<accession>A0ABU0P459</accession>
<dbReference type="InterPro" id="IPR045436">
    <property type="entry name" value="DUF6507"/>
</dbReference>
<reference evidence="1 2" key="1">
    <citation type="submission" date="2023-07" db="EMBL/GenBank/DDBJ databases">
        <title>Comparative genomics of wheat-associated soil bacteria to identify genetic determinants of phenazine resistance.</title>
        <authorList>
            <person name="Mouncey N."/>
        </authorList>
    </citation>
    <scope>NUCLEOTIDE SEQUENCE [LARGE SCALE GENOMIC DNA]</scope>
    <source>
        <strain evidence="1 2">W2I7</strain>
    </source>
</reference>
<organism evidence="1 2">
    <name type="scientific">Microbacterium murale</name>
    <dbReference type="NCBI Taxonomy" id="1081040"/>
    <lineage>
        <taxon>Bacteria</taxon>
        <taxon>Bacillati</taxon>
        <taxon>Actinomycetota</taxon>
        <taxon>Actinomycetes</taxon>
        <taxon>Micrococcales</taxon>
        <taxon>Microbacteriaceae</taxon>
        <taxon>Microbacterium</taxon>
    </lineage>
</organism>
<sequence length="123" mass="13418">MSEWKMDPSQVTTALTNTTTAYDALSKVVTEDSITTIFNGLTWGSWVTACVPQALNEVLAEQQNVNLENIANHIAAGISGVGNSARALQEGNEDMAQTFQTEMYAAAEDGDFSYFEQHGYRSE</sequence>